<evidence type="ECO:0000313" key="22">
    <source>
        <dbReference type="EMBL" id="QCS26179.1"/>
    </source>
</evidence>
<evidence type="ECO:0000256" key="11">
    <source>
        <dbReference type="ARBA" id="ARBA00022982"/>
    </source>
</evidence>
<dbReference type="PANTHER" id="PTHR19271:SF16">
    <property type="entry name" value="CYTOCHROME B"/>
    <property type="match status" value="1"/>
</dbReference>
<dbReference type="GO" id="GO:0006122">
    <property type="term" value="P:mitochondrial electron transport, ubiquinol to cytochrome c"/>
    <property type="evidence" value="ECO:0007669"/>
    <property type="project" value="TreeGrafter"/>
</dbReference>
<keyword evidence="12 19" id="KW-1133">Transmembrane helix</keyword>
<dbReference type="SMR" id="A0A4P8VXV3"/>
<dbReference type="PROSITE" id="PS51002">
    <property type="entry name" value="CYTB_NTER"/>
    <property type="match status" value="1"/>
</dbReference>
<evidence type="ECO:0000256" key="2">
    <source>
        <dbReference type="ARBA" id="ARBA00004448"/>
    </source>
</evidence>
<dbReference type="Pfam" id="PF00032">
    <property type="entry name" value="Cytochrom_B_C"/>
    <property type="match status" value="1"/>
</dbReference>
<feature type="domain" description="Cytochrome b/b6 C-terminal region profile" evidence="21">
    <location>
        <begin position="211"/>
        <end position="378"/>
    </location>
</feature>
<evidence type="ECO:0000256" key="1">
    <source>
        <dbReference type="ARBA" id="ARBA00002566"/>
    </source>
</evidence>
<dbReference type="GeneID" id="40508917"/>
<comment type="function">
    <text evidence="1 19">Component of the ubiquinol-cytochrome c reductase complex (complex III or cytochrome b-c1 complex) that is part of the mitochondrial respiratory chain. The b-c1 complex mediates electron transfer from ubiquinol to cytochrome c. Contributes to the generation of a proton gradient across the mitochondrial membrane that is then used for ATP synthesis.</text>
</comment>
<feature type="binding site" evidence="17">
    <location>
        <position position="202"/>
    </location>
    <ligand>
        <name>a ubiquinone</name>
        <dbReference type="ChEBI" id="CHEBI:16389"/>
    </ligand>
</feature>
<dbReference type="InterPro" id="IPR048259">
    <property type="entry name" value="Cytochrome_b_N_euk/bac"/>
</dbReference>
<dbReference type="Gene3D" id="1.20.810.10">
    <property type="entry name" value="Cytochrome Bc1 Complex, Chain C"/>
    <property type="match status" value="1"/>
</dbReference>
<dbReference type="InterPro" id="IPR005797">
    <property type="entry name" value="Cyt_b/b6_N"/>
</dbReference>
<dbReference type="PROSITE" id="PS51003">
    <property type="entry name" value="CYTB_CTER"/>
    <property type="match status" value="1"/>
</dbReference>
<feature type="domain" description="Cytochrome b/b6 N-terminal region profile" evidence="20">
    <location>
        <begin position="2"/>
        <end position="210"/>
    </location>
</feature>
<gene>
    <name evidence="22" type="primary">CYTB</name>
</gene>
<feature type="transmembrane region" description="Helical" evidence="19">
    <location>
        <begin position="182"/>
        <end position="201"/>
    </location>
</feature>
<keyword evidence="14" id="KW-0830">Ubiquinone</keyword>
<evidence type="ECO:0000259" key="21">
    <source>
        <dbReference type="PROSITE" id="PS51003"/>
    </source>
</evidence>
<proteinExistence type="inferred from homology"/>
<evidence type="ECO:0000256" key="15">
    <source>
        <dbReference type="ARBA" id="ARBA00023128"/>
    </source>
</evidence>
<feature type="transmembrane region" description="Helical" evidence="19">
    <location>
        <begin position="348"/>
        <end position="369"/>
    </location>
</feature>
<dbReference type="CTD" id="4519"/>
<keyword evidence="5 19" id="KW-0813">Transport</keyword>
<evidence type="ECO:0000256" key="17">
    <source>
        <dbReference type="PIRSR" id="PIRSR038885-1"/>
    </source>
</evidence>
<evidence type="ECO:0000256" key="3">
    <source>
        <dbReference type="ARBA" id="ARBA00011649"/>
    </source>
</evidence>
<evidence type="ECO:0000256" key="19">
    <source>
        <dbReference type="RuleBase" id="RU362117"/>
    </source>
</evidence>
<feature type="transmembrane region" description="Helical" evidence="19">
    <location>
        <begin position="222"/>
        <end position="243"/>
    </location>
</feature>
<feature type="transmembrane region" description="Helical" evidence="19">
    <location>
        <begin position="34"/>
        <end position="57"/>
    </location>
</feature>
<keyword evidence="6 18" id="KW-0349">Heme</keyword>
<evidence type="ECO:0000256" key="5">
    <source>
        <dbReference type="ARBA" id="ARBA00022448"/>
    </source>
</evidence>
<evidence type="ECO:0000256" key="13">
    <source>
        <dbReference type="ARBA" id="ARBA00023004"/>
    </source>
</evidence>
<keyword evidence="7 19" id="KW-0679">Respiratory chain</keyword>
<dbReference type="PIRSF" id="PIRSF038885">
    <property type="entry name" value="COB"/>
    <property type="match status" value="1"/>
</dbReference>
<feature type="transmembrane region" description="Helical" evidence="19">
    <location>
        <begin position="141"/>
        <end position="162"/>
    </location>
</feature>
<keyword evidence="13 18" id="KW-0408">Iron</keyword>
<comment type="subcellular location">
    <subcellularLocation>
        <location evidence="2">Mitochondrion inner membrane</location>
        <topology evidence="2">Multi-pass membrane protein</topology>
    </subcellularLocation>
</comment>
<dbReference type="GO" id="GO:0016491">
    <property type="term" value="F:oxidoreductase activity"/>
    <property type="evidence" value="ECO:0007669"/>
    <property type="project" value="UniProtKB-UniRule"/>
</dbReference>
<dbReference type="GO" id="GO:0045275">
    <property type="term" value="C:respiratory chain complex III"/>
    <property type="evidence" value="ECO:0007669"/>
    <property type="project" value="InterPro"/>
</dbReference>
<dbReference type="InterPro" id="IPR036150">
    <property type="entry name" value="Cyt_b/b6_C_sf"/>
</dbReference>
<evidence type="ECO:0000256" key="9">
    <source>
        <dbReference type="ARBA" id="ARBA00022723"/>
    </source>
</evidence>
<feature type="binding site" description="axial binding residue" evidence="18">
    <location>
        <position position="197"/>
    </location>
    <ligand>
        <name>heme b</name>
        <dbReference type="ChEBI" id="CHEBI:60344"/>
        <label>b566</label>
    </ligand>
    <ligandPart>
        <name>Fe</name>
        <dbReference type="ChEBI" id="CHEBI:18248"/>
    </ligandPart>
</feature>
<dbReference type="InterPro" id="IPR016174">
    <property type="entry name" value="Di-haem_cyt_TM"/>
</dbReference>
<dbReference type="PANTHER" id="PTHR19271">
    <property type="entry name" value="CYTOCHROME B"/>
    <property type="match status" value="1"/>
</dbReference>
<keyword evidence="10" id="KW-0999">Mitochondrion inner membrane</keyword>
<keyword evidence="11 19" id="KW-0249">Electron transport</keyword>
<evidence type="ECO:0000256" key="8">
    <source>
        <dbReference type="ARBA" id="ARBA00022692"/>
    </source>
</evidence>
<sequence length="378" mass="43587">MLLKSVRSMNLLKLLNGSFVDLASPSNLSYMWNFGSLLGVFLLFQFITGLFLAIHYSCEVMLSFMSIIHIERDVNWGWLNRALHSNGASIFFFVLYLHVGRGLYYGSYMMKNVWLSGVTLFLVSMAVAFLGYVLPWGQMSYWAATVITNLFSAVPFVGFILVEWIWGGFGVSNPTLTRFFSFHYLFPFFMIMLVMFHLFFLHNKGSGNILGIYLDKDKVVFHWFYVVKDVLGLVLLLLLFVFISLEFPYFFMDVENFVMSDPLVTPIHIQPEWYFLFAYAILRSVPNKIGGVLALLVSIMILYTFPFVLVSRFNSVGFYGVAALCFWVFVNVWVLLTWGGSCVVEEPYILVSQIMSILYFFMMFVFSILKDSEDLLMS</sequence>
<feature type="binding site" description="axial binding residue" evidence="18">
    <location>
        <position position="98"/>
    </location>
    <ligand>
        <name>heme b</name>
        <dbReference type="ChEBI" id="CHEBI:60344"/>
        <label>b566</label>
    </ligand>
    <ligandPart>
        <name>Fe</name>
        <dbReference type="ChEBI" id="CHEBI:18248"/>
    </ligandPart>
</feature>
<organism evidence="22">
    <name type="scientific">Loxosceles similis</name>
    <name type="common">Brazilian brown spider</name>
    <name type="synonym">Loxosceles surata</name>
    <dbReference type="NCBI Taxonomy" id="321804"/>
    <lineage>
        <taxon>Eukaryota</taxon>
        <taxon>Metazoa</taxon>
        <taxon>Ecdysozoa</taxon>
        <taxon>Arthropoda</taxon>
        <taxon>Chelicerata</taxon>
        <taxon>Arachnida</taxon>
        <taxon>Araneae</taxon>
        <taxon>Araneomorphae</taxon>
        <taxon>Haplogynae</taxon>
        <taxon>Scytodoidea</taxon>
        <taxon>Sicariidae</taxon>
        <taxon>Loxosceles</taxon>
    </lineage>
</organism>
<comment type="subunit">
    <text evidence="3">The main subunits of complex b-c1 are: cytochrome b, cytochrome c1 and the Rieske protein.</text>
</comment>
<reference evidence="22" key="1">
    <citation type="journal article" date="2019" name="Mitochondrial DNA Part B Resour">
        <title>The brown spider Loxosceles similis (Araneae: Sicariidae): complete mitochondrial genome sequence.</title>
        <authorList>
            <person name="Kalapothakis Y."/>
            <person name="Miranda K.G."/>
            <person name="Pereira A.H."/>
            <person name="Facchin S."/>
            <person name="Lucio N."/>
            <person name="Kalapothakis E."/>
        </authorList>
    </citation>
    <scope>NUCLEOTIDE SEQUENCE</scope>
</reference>
<feature type="binding site" description="axial binding residue" evidence="18">
    <location>
        <position position="84"/>
    </location>
    <ligand>
        <name>heme b</name>
        <dbReference type="ChEBI" id="CHEBI:60344"/>
        <label>b562</label>
    </ligand>
    <ligandPart>
        <name>Fe</name>
        <dbReference type="ChEBI" id="CHEBI:18248"/>
    </ligandPart>
</feature>
<keyword evidence="15 19" id="KW-0496">Mitochondrion</keyword>
<evidence type="ECO:0000256" key="14">
    <source>
        <dbReference type="ARBA" id="ARBA00023075"/>
    </source>
</evidence>
<dbReference type="CDD" id="cd00284">
    <property type="entry name" value="Cytochrome_b_N"/>
    <property type="match status" value="1"/>
</dbReference>
<evidence type="ECO:0000256" key="16">
    <source>
        <dbReference type="ARBA" id="ARBA00023136"/>
    </source>
</evidence>
<dbReference type="RefSeq" id="YP_009660726.1">
    <property type="nucleotide sequence ID" value="NC_042902.1"/>
</dbReference>
<feature type="transmembrane region" description="Helical" evidence="19">
    <location>
        <begin position="316"/>
        <end position="336"/>
    </location>
</feature>
<evidence type="ECO:0000259" key="20">
    <source>
        <dbReference type="PROSITE" id="PS51002"/>
    </source>
</evidence>
<comment type="cofactor">
    <cofactor evidence="19">
        <name>heme b</name>
        <dbReference type="ChEBI" id="CHEBI:60344"/>
    </cofactor>
    <text evidence="19">Binds 2 heme groups non-covalently.</text>
</comment>
<keyword evidence="9 18" id="KW-0479">Metal-binding</keyword>
<evidence type="ECO:0000256" key="6">
    <source>
        <dbReference type="ARBA" id="ARBA00022617"/>
    </source>
</evidence>
<name>A0A4P8VXV3_LOXSM</name>
<dbReference type="Pfam" id="PF00033">
    <property type="entry name" value="Cytochrome_B"/>
    <property type="match status" value="1"/>
</dbReference>
<dbReference type="AlphaFoldDB" id="A0A4P8VXV3"/>
<feature type="binding site" description="axial binding residue" evidence="18">
    <location>
        <position position="183"/>
    </location>
    <ligand>
        <name>heme b</name>
        <dbReference type="ChEBI" id="CHEBI:60344"/>
        <label>b562</label>
    </ligand>
    <ligandPart>
        <name>Fe</name>
        <dbReference type="ChEBI" id="CHEBI:18248"/>
    </ligandPart>
</feature>
<comment type="cofactor">
    <cofactor evidence="18">
        <name>heme</name>
        <dbReference type="ChEBI" id="CHEBI:30413"/>
    </cofactor>
    <text evidence="18">Binds 2 heme groups non-covalently.</text>
</comment>
<keyword evidence="16 19" id="KW-0472">Membrane</keyword>
<accession>A0A4P8VXV3</accession>
<dbReference type="EMBL" id="MK425700">
    <property type="protein sequence ID" value="QCS26179.1"/>
    <property type="molecule type" value="Genomic_DNA"/>
</dbReference>
<feature type="transmembrane region" description="Helical" evidence="19">
    <location>
        <begin position="78"/>
        <end position="99"/>
    </location>
</feature>
<evidence type="ECO:0000256" key="10">
    <source>
        <dbReference type="ARBA" id="ARBA00022792"/>
    </source>
</evidence>
<dbReference type="InterPro" id="IPR027387">
    <property type="entry name" value="Cytb/b6-like_sf"/>
</dbReference>
<evidence type="ECO:0000256" key="4">
    <source>
        <dbReference type="ARBA" id="ARBA00013531"/>
    </source>
</evidence>
<evidence type="ECO:0000256" key="12">
    <source>
        <dbReference type="ARBA" id="ARBA00022989"/>
    </source>
</evidence>
<dbReference type="GO" id="GO:0008121">
    <property type="term" value="F:quinol-cytochrome-c reductase activity"/>
    <property type="evidence" value="ECO:0007669"/>
    <property type="project" value="InterPro"/>
</dbReference>
<dbReference type="GO" id="GO:0046872">
    <property type="term" value="F:metal ion binding"/>
    <property type="evidence" value="ECO:0007669"/>
    <property type="project" value="UniProtKB-UniRule"/>
</dbReference>
<evidence type="ECO:0000256" key="7">
    <source>
        <dbReference type="ARBA" id="ARBA00022660"/>
    </source>
</evidence>
<comment type="similarity">
    <text evidence="19">Belongs to the cytochrome b family.</text>
</comment>
<feature type="transmembrane region" description="Helical" evidence="19">
    <location>
        <begin position="114"/>
        <end position="134"/>
    </location>
</feature>
<dbReference type="InterPro" id="IPR030689">
    <property type="entry name" value="Cytochrome_b"/>
</dbReference>
<feature type="transmembrane region" description="Helical" evidence="19">
    <location>
        <begin position="289"/>
        <end position="310"/>
    </location>
</feature>
<dbReference type="InterPro" id="IPR005798">
    <property type="entry name" value="Cyt_b/b6_C"/>
</dbReference>
<dbReference type="GO" id="GO:0005743">
    <property type="term" value="C:mitochondrial inner membrane"/>
    <property type="evidence" value="ECO:0007669"/>
    <property type="project" value="UniProtKB-SubCell"/>
</dbReference>
<dbReference type="SUPFAM" id="SSF81342">
    <property type="entry name" value="Transmembrane di-heme cytochromes"/>
    <property type="match status" value="1"/>
</dbReference>
<protein>
    <recommendedName>
        <fullName evidence="4 19">Cytochrome b</fullName>
    </recommendedName>
</protein>
<evidence type="ECO:0000256" key="18">
    <source>
        <dbReference type="PIRSR" id="PIRSR038885-2"/>
    </source>
</evidence>
<dbReference type="SUPFAM" id="SSF81648">
    <property type="entry name" value="a domain/subunit of cytochrome bc1 complex (Ubiquinol-cytochrome c reductase)"/>
    <property type="match status" value="1"/>
</dbReference>
<geneLocation type="mitochondrion" evidence="22"/>
<keyword evidence="8 19" id="KW-0812">Transmembrane</keyword>